<keyword evidence="1" id="KW-0812">Transmembrane</keyword>
<dbReference type="Proteomes" id="UP000682739">
    <property type="component" value="Chromosome"/>
</dbReference>
<dbReference type="EMBL" id="CP072110">
    <property type="protein sequence ID" value="QTH63145.1"/>
    <property type="molecule type" value="Genomic_DNA"/>
</dbReference>
<protein>
    <submittedName>
        <fullName evidence="2">Uncharacterized protein</fullName>
    </submittedName>
</protein>
<accession>A0A975DCJ2</accession>
<name>A0A975DCJ2_9GAMM</name>
<keyword evidence="3" id="KW-1185">Reference proteome</keyword>
<gene>
    <name evidence="2" type="ORF">J1N51_10365</name>
</gene>
<evidence type="ECO:0000313" key="3">
    <source>
        <dbReference type="Proteomes" id="UP000682739"/>
    </source>
</evidence>
<reference evidence="2" key="1">
    <citation type="submission" date="2021-03" db="EMBL/GenBank/DDBJ databases">
        <title>Description of Psychrosphaera ytuae sp. nov. isolated from deep sea sediment of South China Sea.</title>
        <authorList>
            <person name="Zhang J."/>
            <person name="Xu X.-D."/>
        </authorList>
    </citation>
    <scope>NUCLEOTIDE SEQUENCE</scope>
    <source>
        <strain evidence="2">MTZ26</strain>
    </source>
</reference>
<feature type="transmembrane region" description="Helical" evidence="1">
    <location>
        <begin position="7"/>
        <end position="26"/>
    </location>
</feature>
<evidence type="ECO:0000313" key="2">
    <source>
        <dbReference type="EMBL" id="QTH63145.1"/>
    </source>
</evidence>
<dbReference type="AlphaFoldDB" id="A0A975DCJ2"/>
<evidence type="ECO:0000256" key="1">
    <source>
        <dbReference type="SAM" id="Phobius"/>
    </source>
</evidence>
<keyword evidence="1" id="KW-1133">Transmembrane helix</keyword>
<keyword evidence="1" id="KW-0472">Membrane</keyword>
<sequence length="427" mass="47137">MSSFIKGLLFLCVVIGISVIGLFYLITAPSPLLKPNTVINSEQVRSAKTMLGRIAQQLKGSEDQIDLVVTQSELDDLMALAAHTVPRSRLEALISGRRVTIGGSFQPYPNYSSLYLNGYCTFLQSTRSFKAEYCQIGDLPIPSSMANWLIKLAANKFLGEEFSQSLISVVTHIKVNDDSMSLFTQRPSQFRGYNIKQSLIQASAIVTSEYLGIEVNTQRFAEYYTHLQSIELPNQSLAFYTQQVFSLASRQAGDAIEQNRAAIWALAAFFGDKRFAEYAGIKDVQFRGSRFGTTLAGRNDLALHFLYSAVLDQIGGEQIGFKIGEFKELNDSNVGGSGYSFADLAADKAGIRFSQELTSSAKKARDAQQLLANSQIEGIFFPDINNLPENLSYQQLTSQIGEVDSDGYKAMTALVKQRIEGLALYQN</sequence>
<dbReference type="RefSeq" id="WP_208831065.1">
    <property type="nucleotide sequence ID" value="NZ_CP072110.1"/>
</dbReference>
<organism evidence="2 3">
    <name type="scientific">Psychrosphaera ytuae</name>
    <dbReference type="NCBI Taxonomy" id="2820710"/>
    <lineage>
        <taxon>Bacteria</taxon>
        <taxon>Pseudomonadati</taxon>
        <taxon>Pseudomonadota</taxon>
        <taxon>Gammaproteobacteria</taxon>
        <taxon>Alteromonadales</taxon>
        <taxon>Pseudoalteromonadaceae</taxon>
        <taxon>Psychrosphaera</taxon>
    </lineage>
</organism>
<dbReference type="KEGG" id="psym:J1N51_10365"/>
<proteinExistence type="predicted"/>